<dbReference type="OrthoDB" id="366214at2759"/>
<dbReference type="Pfam" id="PF00338">
    <property type="entry name" value="Ribosomal_S10"/>
    <property type="match status" value="1"/>
</dbReference>
<evidence type="ECO:0000256" key="3">
    <source>
        <dbReference type="ARBA" id="ARBA00022980"/>
    </source>
</evidence>
<comment type="similarity">
    <text evidence="2">Belongs to the universal ribosomal protein uS10 family.</text>
</comment>
<evidence type="ECO:0000256" key="5">
    <source>
        <dbReference type="ARBA" id="ARBA00023274"/>
    </source>
</evidence>
<keyword evidence="3" id="KW-0689">Ribosomal protein</keyword>
<organism evidence="9 10">
    <name type="scientific">Chironomus riparius</name>
    <dbReference type="NCBI Taxonomy" id="315576"/>
    <lineage>
        <taxon>Eukaryota</taxon>
        <taxon>Metazoa</taxon>
        <taxon>Ecdysozoa</taxon>
        <taxon>Arthropoda</taxon>
        <taxon>Hexapoda</taxon>
        <taxon>Insecta</taxon>
        <taxon>Pterygota</taxon>
        <taxon>Neoptera</taxon>
        <taxon>Endopterygota</taxon>
        <taxon>Diptera</taxon>
        <taxon>Nematocera</taxon>
        <taxon>Chironomoidea</taxon>
        <taxon>Chironomidae</taxon>
        <taxon>Chironominae</taxon>
        <taxon>Chironomus</taxon>
    </lineage>
</organism>
<sequence length="165" mass="19210">MYFIKRISSAALISRNSLPLANIRCLSSQPQTELAVPQKDKLYSRLEIELKGIEPEVMKSYAWYAQRSAEHLGIPVGRCYAARKSDKDRWTVLKSVHVHSKHLVSYEVRTYYRFLNFHNLTQSTLETFLEYIQRNLPEGTAMKATKVEIQKLPEHIEQAIQEENN</sequence>
<keyword evidence="4" id="KW-0496">Mitochondrion</keyword>
<dbReference type="PANTHER" id="PTHR13334">
    <property type="entry name" value="MITOCHONDRIAL 28S RIBOSOMAL PROTEIN S10"/>
    <property type="match status" value="1"/>
</dbReference>
<evidence type="ECO:0000259" key="8">
    <source>
        <dbReference type="SMART" id="SM01403"/>
    </source>
</evidence>
<evidence type="ECO:0000313" key="9">
    <source>
        <dbReference type="EMBL" id="CAG9800984.1"/>
    </source>
</evidence>
<dbReference type="InterPro" id="IPR040055">
    <property type="entry name" value="Ribosomal_uS10m"/>
</dbReference>
<dbReference type="SUPFAM" id="SSF54999">
    <property type="entry name" value="Ribosomal protein S10"/>
    <property type="match status" value="1"/>
</dbReference>
<name>A0A9N9RMA7_9DIPT</name>
<keyword evidence="10" id="KW-1185">Reference proteome</keyword>
<dbReference type="SMART" id="SM01403">
    <property type="entry name" value="Ribosomal_S10"/>
    <property type="match status" value="1"/>
</dbReference>
<evidence type="ECO:0000256" key="7">
    <source>
        <dbReference type="ARBA" id="ARBA00035544"/>
    </source>
</evidence>
<evidence type="ECO:0000256" key="4">
    <source>
        <dbReference type="ARBA" id="ARBA00023128"/>
    </source>
</evidence>
<reference evidence="9" key="2">
    <citation type="submission" date="2022-10" db="EMBL/GenBank/DDBJ databases">
        <authorList>
            <consortium name="ENA_rothamsted_submissions"/>
            <consortium name="culmorum"/>
            <person name="King R."/>
        </authorList>
    </citation>
    <scope>NUCLEOTIDE SEQUENCE</scope>
</reference>
<accession>A0A9N9RMA7</accession>
<protein>
    <recommendedName>
        <fullName evidence="6">Small ribosomal subunit protein uS10m</fullName>
    </recommendedName>
    <alternativeName>
        <fullName evidence="7">28S ribosomal protein S10, mitochondrial</fullName>
    </alternativeName>
</protein>
<dbReference type="InterPro" id="IPR036838">
    <property type="entry name" value="Ribosomal_uS10_dom_sf"/>
</dbReference>
<evidence type="ECO:0000256" key="1">
    <source>
        <dbReference type="ARBA" id="ARBA00004173"/>
    </source>
</evidence>
<feature type="domain" description="Small ribosomal subunit protein uS10" evidence="8">
    <location>
        <begin position="47"/>
        <end position="145"/>
    </location>
</feature>
<evidence type="ECO:0000256" key="6">
    <source>
        <dbReference type="ARBA" id="ARBA00035261"/>
    </source>
</evidence>
<reference evidence="9" key="1">
    <citation type="submission" date="2022-01" db="EMBL/GenBank/DDBJ databases">
        <authorList>
            <person name="King R."/>
        </authorList>
    </citation>
    <scope>NUCLEOTIDE SEQUENCE</scope>
</reference>
<dbReference type="Proteomes" id="UP001153620">
    <property type="component" value="Chromosome 1"/>
</dbReference>
<dbReference type="GO" id="GO:0005763">
    <property type="term" value="C:mitochondrial small ribosomal subunit"/>
    <property type="evidence" value="ECO:0007669"/>
    <property type="project" value="InterPro"/>
</dbReference>
<dbReference type="PANTHER" id="PTHR13334:SF4">
    <property type="entry name" value="SMALL RIBOSOMAL SUBUNIT PROTEIN US10M"/>
    <property type="match status" value="1"/>
</dbReference>
<dbReference type="AlphaFoldDB" id="A0A9N9RMA7"/>
<comment type="subcellular location">
    <subcellularLocation>
        <location evidence="1">Mitochondrion</location>
    </subcellularLocation>
</comment>
<dbReference type="EMBL" id="OU895877">
    <property type="protein sequence ID" value="CAG9800984.1"/>
    <property type="molecule type" value="Genomic_DNA"/>
</dbReference>
<dbReference type="InterPro" id="IPR027486">
    <property type="entry name" value="Ribosomal_uS10_dom"/>
</dbReference>
<dbReference type="Gene3D" id="3.30.70.600">
    <property type="entry name" value="Ribosomal protein S10 domain"/>
    <property type="match status" value="1"/>
</dbReference>
<keyword evidence="5" id="KW-0687">Ribonucleoprotein</keyword>
<evidence type="ECO:0000256" key="2">
    <source>
        <dbReference type="ARBA" id="ARBA00007102"/>
    </source>
</evidence>
<proteinExistence type="inferred from homology"/>
<gene>
    <name evidence="9" type="ORF">CHIRRI_LOCUS3921</name>
</gene>
<evidence type="ECO:0000313" key="10">
    <source>
        <dbReference type="Proteomes" id="UP001153620"/>
    </source>
</evidence>